<dbReference type="InterPro" id="IPR001810">
    <property type="entry name" value="F-box_dom"/>
</dbReference>
<comment type="caution">
    <text evidence="3">The sequence shown here is derived from an EMBL/GenBank/DDBJ whole genome shotgun (WGS) entry which is preliminary data.</text>
</comment>
<dbReference type="Proteomes" id="UP000677228">
    <property type="component" value="Unassembled WGS sequence"/>
</dbReference>
<feature type="domain" description="F-box" evidence="2">
    <location>
        <begin position="55"/>
        <end position="104"/>
    </location>
</feature>
<dbReference type="PROSITE" id="PS50181">
    <property type="entry name" value="FBOX"/>
    <property type="match status" value="1"/>
</dbReference>
<evidence type="ECO:0000259" key="2">
    <source>
        <dbReference type="PROSITE" id="PS50181"/>
    </source>
</evidence>
<dbReference type="AlphaFoldDB" id="A0A8S2EM84"/>
<reference evidence="3" key="1">
    <citation type="submission" date="2021-02" db="EMBL/GenBank/DDBJ databases">
        <authorList>
            <person name="Nowell W R."/>
        </authorList>
    </citation>
    <scope>NUCLEOTIDE SEQUENCE</scope>
</reference>
<evidence type="ECO:0000313" key="5">
    <source>
        <dbReference type="Proteomes" id="UP000677228"/>
    </source>
</evidence>
<dbReference type="EMBL" id="CAJNOK010013432">
    <property type="protein sequence ID" value="CAF1184388.1"/>
    <property type="molecule type" value="Genomic_DNA"/>
</dbReference>
<dbReference type="Proteomes" id="UP000682733">
    <property type="component" value="Unassembled WGS sequence"/>
</dbReference>
<sequence>MNAYSKRQQQSLKRQLSTDDDDKSNNDHNYRLKIVEQENDNKNDSTVISTTTPSSSTFSLLPNELLFYIFVYLKSTEITEIFLNLNTRLNQLIFSGYDHYLDGIDLTDANGIWINNYLMTIQPYIEKLKLKQLQLPLLFDISQPSENIFLAYPQLHTIILTDIDDNNDLFLMYLEKFKSLHQLTTLVLKFKGHIHSHCCHLLFQSNTHLKTINIHSKYIANLRHNHDDSSPPLLPSLMWTENFYIQHLHIRLYSLYQLRILFEYLLHLETIHVEMMPNQLSVGNEIRGSLVGKPTRKYLKKFSLNGFITTFRQFQILLTQFSSTLEYLSL</sequence>
<evidence type="ECO:0000313" key="4">
    <source>
        <dbReference type="EMBL" id="CAF3995555.1"/>
    </source>
</evidence>
<feature type="non-terminal residue" evidence="3">
    <location>
        <position position="1"/>
    </location>
</feature>
<evidence type="ECO:0000313" key="3">
    <source>
        <dbReference type="EMBL" id="CAF1184388.1"/>
    </source>
</evidence>
<dbReference type="EMBL" id="CAJOBA010034961">
    <property type="protein sequence ID" value="CAF3995555.1"/>
    <property type="molecule type" value="Genomic_DNA"/>
</dbReference>
<accession>A0A8S2EM84</accession>
<feature type="region of interest" description="Disordered" evidence="1">
    <location>
        <begin position="1"/>
        <end position="27"/>
    </location>
</feature>
<protein>
    <recommendedName>
        <fullName evidence="2">F-box domain-containing protein</fullName>
    </recommendedName>
</protein>
<gene>
    <name evidence="3" type="ORF">OVA965_LOCUS23222</name>
    <name evidence="4" type="ORF">TMI583_LOCUS23940</name>
</gene>
<name>A0A8S2EM84_9BILA</name>
<feature type="compositionally biased region" description="Polar residues" evidence="1">
    <location>
        <begin position="1"/>
        <end position="15"/>
    </location>
</feature>
<evidence type="ECO:0000256" key="1">
    <source>
        <dbReference type="SAM" id="MobiDB-lite"/>
    </source>
</evidence>
<proteinExistence type="predicted"/>
<organism evidence="3 5">
    <name type="scientific">Didymodactylos carnosus</name>
    <dbReference type="NCBI Taxonomy" id="1234261"/>
    <lineage>
        <taxon>Eukaryota</taxon>
        <taxon>Metazoa</taxon>
        <taxon>Spiralia</taxon>
        <taxon>Gnathifera</taxon>
        <taxon>Rotifera</taxon>
        <taxon>Eurotatoria</taxon>
        <taxon>Bdelloidea</taxon>
        <taxon>Philodinida</taxon>
        <taxon>Philodinidae</taxon>
        <taxon>Didymodactylos</taxon>
    </lineage>
</organism>